<evidence type="ECO:0000313" key="2">
    <source>
        <dbReference type="EMBL" id="QDH50356.1"/>
    </source>
</evidence>
<sequence>MIAINTIIVIIIASCVFAIYIITDEMREK</sequence>
<keyword evidence="1" id="KW-0812">Transmembrane</keyword>
<dbReference type="Proteomes" id="UP000317352">
    <property type="component" value="Genome"/>
</dbReference>
<proteinExistence type="predicted"/>
<accession>A0A514AAR0</accession>
<organism evidence="2 3">
    <name type="scientific">Bacillus phage Karezi</name>
    <dbReference type="NCBI Taxonomy" id="2591398"/>
    <lineage>
        <taxon>Viruses</taxon>
        <taxon>Duplodnaviria</taxon>
        <taxon>Heunggongvirae</taxon>
        <taxon>Uroviricota</taxon>
        <taxon>Caudoviricetes</taxon>
        <taxon>Salasmaviridae</taxon>
        <taxon>Tatarstanvirinae</taxon>
        <taxon>Karezivirus</taxon>
        <taxon>Karezivirus karezi</taxon>
    </lineage>
</organism>
<name>A0A514AAR0_9CAUD</name>
<keyword evidence="1" id="KW-0472">Membrane</keyword>
<gene>
    <name evidence="2" type="ORF">KAREZI_3</name>
</gene>
<protein>
    <submittedName>
        <fullName evidence="2">Uncharacterized protein</fullName>
    </submittedName>
</protein>
<dbReference type="EMBL" id="MN082625">
    <property type="protein sequence ID" value="QDH50356.1"/>
    <property type="molecule type" value="Genomic_DNA"/>
</dbReference>
<keyword evidence="3" id="KW-1185">Reference proteome</keyword>
<keyword evidence="1" id="KW-1133">Transmembrane helix</keyword>
<feature type="transmembrane region" description="Helical" evidence="1">
    <location>
        <begin position="6"/>
        <end position="23"/>
    </location>
</feature>
<evidence type="ECO:0000313" key="3">
    <source>
        <dbReference type="Proteomes" id="UP000317352"/>
    </source>
</evidence>
<reference evidence="2 3" key="1">
    <citation type="submission" date="2019-06" db="EMBL/GenBank/DDBJ databases">
        <authorList>
            <person name="Sanders K."/>
            <person name="Barth R."/>
            <person name="Bowles K."/>
            <person name="Glasgow G."/>
            <person name="Gloe M."/>
            <person name="Lewis H."/>
            <person name="McGough T."/>
            <person name="Nutbrown S."/>
            <person name="Romulus S."/>
            <person name="Sergiano J."/>
            <person name="Shin D."/>
            <person name="Suresh M."/>
            <person name="Johnson A."/>
            <person name="Temple L."/>
        </authorList>
    </citation>
    <scope>NUCLEOTIDE SEQUENCE [LARGE SCALE GENOMIC DNA]</scope>
</reference>
<evidence type="ECO:0000256" key="1">
    <source>
        <dbReference type="SAM" id="Phobius"/>
    </source>
</evidence>